<organism evidence="1 2">
    <name type="scientific">Acetomicrobium flavidum</name>
    <dbReference type="NCBI Taxonomy" id="49896"/>
    <lineage>
        <taxon>Bacteria</taxon>
        <taxon>Thermotogati</taxon>
        <taxon>Synergistota</taxon>
        <taxon>Synergistia</taxon>
        <taxon>Synergistales</taxon>
        <taxon>Acetomicrobiaceae</taxon>
        <taxon>Acetomicrobium</taxon>
    </lineage>
</organism>
<accession>A0ABY1JE27</accession>
<dbReference type="Proteomes" id="UP000185093">
    <property type="component" value="Unassembled WGS sequence"/>
</dbReference>
<comment type="caution">
    <text evidence="1">The sequence shown here is derived from an EMBL/GenBank/DDBJ whole genome shotgun (WGS) entry which is preliminary data.</text>
</comment>
<gene>
    <name evidence="1" type="ORF">SAMN05444368_1415</name>
</gene>
<name>A0ABY1JE27_9BACT</name>
<dbReference type="EMBL" id="FSQZ01000001">
    <property type="protein sequence ID" value="SIN71305.1"/>
    <property type="molecule type" value="Genomic_DNA"/>
</dbReference>
<dbReference type="RefSeq" id="WP_074199749.1">
    <property type="nucleotide sequence ID" value="NZ_FSQZ01000001.1"/>
</dbReference>
<sequence length="279" mass="32594">MACRSFWRGLMAVFFVLFFAVEIKANALPIDIYVDDVKNETDLKIYKDRFTLTYDVLPQKIKAEFIRMLEESPLVYVTATREGAMLQAEVVLRDIKPKESDLLGSTERAVAFLRINYQKRSDEGNVTSWRREYKISDVRWYPIYEESFFKRPWWDNFEKSLYWQAIKKTLYRAKNELYQDLAQYGIKGKIIGAIDCNASNEQKTQKRFITDLGLKDSLKRGAILYAIRDHDLNGYSYHEIKGNLKVISVYDDSSIVEVVHEDEKDPVKLGDDVLFSTLS</sequence>
<evidence type="ECO:0000313" key="2">
    <source>
        <dbReference type="Proteomes" id="UP000185093"/>
    </source>
</evidence>
<evidence type="ECO:0000313" key="1">
    <source>
        <dbReference type="EMBL" id="SIN71305.1"/>
    </source>
</evidence>
<proteinExistence type="predicted"/>
<reference evidence="1 2" key="1">
    <citation type="submission" date="2016-11" db="EMBL/GenBank/DDBJ databases">
        <authorList>
            <person name="Varghese N."/>
            <person name="Submissions S."/>
        </authorList>
    </citation>
    <scope>NUCLEOTIDE SEQUENCE [LARGE SCALE GENOMIC DNA]</scope>
    <source>
        <strain evidence="1 2">DSM 20664</strain>
    </source>
</reference>
<protein>
    <submittedName>
        <fullName evidence="1">Uncharacterized protein</fullName>
    </submittedName>
</protein>
<keyword evidence="2" id="KW-1185">Reference proteome</keyword>